<dbReference type="AlphaFoldDB" id="A0AAW1YS47"/>
<name>A0AAW1YS47_RUBAR</name>
<comment type="caution">
    <text evidence="1">The sequence shown here is derived from an EMBL/GenBank/DDBJ whole genome shotgun (WGS) entry which is preliminary data.</text>
</comment>
<organism evidence="1 2">
    <name type="scientific">Rubus argutus</name>
    <name type="common">Southern blackberry</name>
    <dbReference type="NCBI Taxonomy" id="59490"/>
    <lineage>
        <taxon>Eukaryota</taxon>
        <taxon>Viridiplantae</taxon>
        <taxon>Streptophyta</taxon>
        <taxon>Embryophyta</taxon>
        <taxon>Tracheophyta</taxon>
        <taxon>Spermatophyta</taxon>
        <taxon>Magnoliopsida</taxon>
        <taxon>eudicotyledons</taxon>
        <taxon>Gunneridae</taxon>
        <taxon>Pentapetalae</taxon>
        <taxon>rosids</taxon>
        <taxon>fabids</taxon>
        <taxon>Rosales</taxon>
        <taxon>Rosaceae</taxon>
        <taxon>Rosoideae</taxon>
        <taxon>Rosoideae incertae sedis</taxon>
        <taxon>Rubus</taxon>
    </lineage>
</organism>
<proteinExistence type="predicted"/>
<keyword evidence="2" id="KW-1185">Reference proteome</keyword>
<dbReference type="Proteomes" id="UP001457282">
    <property type="component" value="Unassembled WGS sequence"/>
</dbReference>
<sequence length="94" mass="9852">MRRCSGAALETTVVITGRLGNGSTGSSGCGLAASGCLWICLQGWCLEQASEEAAMVWILIVAMVCDELVVGEAMAEVIFDGGQRLRVVTGKMVR</sequence>
<accession>A0AAW1YS47</accession>
<dbReference type="PROSITE" id="PS51257">
    <property type="entry name" value="PROKAR_LIPOPROTEIN"/>
    <property type="match status" value="1"/>
</dbReference>
<evidence type="ECO:0000313" key="2">
    <source>
        <dbReference type="Proteomes" id="UP001457282"/>
    </source>
</evidence>
<dbReference type="EMBL" id="JBEDUW010000001">
    <property type="protein sequence ID" value="KAK9951403.1"/>
    <property type="molecule type" value="Genomic_DNA"/>
</dbReference>
<protein>
    <submittedName>
        <fullName evidence="1">Uncharacterized protein</fullName>
    </submittedName>
</protein>
<reference evidence="1 2" key="1">
    <citation type="journal article" date="2023" name="G3 (Bethesda)">
        <title>A chromosome-length genome assembly and annotation of blackberry (Rubus argutus, cv. 'Hillquist').</title>
        <authorList>
            <person name="Bruna T."/>
            <person name="Aryal R."/>
            <person name="Dudchenko O."/>
            <person name="Sargent D.J."/>
            <person name="Mead D."/>
            <person name="Buti M."/>
            <person name="Cavallini A."/>
            <person name="Hytonen T."/>
            <person name="Andres J."/>
            <person name="Pham M."/>
            <person name="Weisz D."/>
            <person name="Mascagni F."/>
            <person name="Usai G."/>
            <person name="Natali L."/>
            <person name="Bassil N."/>
            <person name="Fernandez G.E."/>
            <person name="Lomsadze A."/>
            <person name="Armour M."/>
            <person name="Olukolu B."/>
            <person name="Poorten T."/>
            <person name="Britton C."/>
            <person name="Davik J."/>
            <person name="Ashrafi H."/>
            <person name="Aiden E.L."/>
            <person name="Borodovsky M."/>
            <person name="Worthington M."/>
        </authorList>
    </citation>
    <scope>NUCLEOTIDE SEQUENCE [LARGE SCALE GENOMIC DNA]</scope>
    <source>
        <strain evidence="1">PI 553951</strain>
    </source>
</reference>
<evidence type="ECO:0000313" key="1">
    <source>
        <dbReference type="EMBL" id="KAK9951403.1"/>
    </source>
</evidence>
<gene>
    <name evidence="1" type="ORF">M0R45_006845</name>
</gene>